<organism evidence="1 2">
    <name type="scientific">Geotrichum galactomycetum</name>
    <dbReference type="NCBI Taxonomy" id="27317"/>
    <lineage>
        <taxon>Eukaryota</taxon>
        <taxon>Fungi</taxon>
        <taxon>Dikarya</taxon>
        <taxon>Ascomycota</taxon>
        <taxon>Saccharomycotina</taxon>
        <taxon>Dipodascomycetes</taxon>
        <taxon>Dipodascales</taxon>
        <taxon>Dipodascaceae</taxon>
        <taxon>Geotrichum</taxon>
    </lineage>
</organism>
<dbReference type="Proteomes" id="UP000744676">
    <property type="component" value="Unassembled WGS sequence"/>
</dbReference>
<keyword evidence="2" id="KW-1185">Reference proteome</keyword>
<gene>
    <name evidence="1" type="ORF">D0Z00_000042</name>
</gene>
<comment type="caution">
    <text evidence="1">The sequence shown here is derived from an EMBL/GenBank/DDBJ whole genome shotgun (WGS) entry which is preliminary data.</text>
</comment>
<evidence type="ECO:0000313" key="1">
    <source>
        <dbReference type="EMBL" id="KAF5103064.1"/>
    </source>
</evidence>
<dbReference type="EMBL" id="QVQA01000001">
    <property type="protein sequence ID" value="KAF5103064.1"/>
    <property type="molecule type" value="Genomic_DNA"/>
</dbReference>
<name>A0ACB6VAU5_9ASCO</name>
<reference evidence="1 2" key="1">
    <citation type="journal article" date="2020" name="Front. Microbiol.">
        <title>Phenotypic and Genetic Characterization of the Cheese Ripening Yeast Geotrichum candidum.</title>
        <authorList>
            <person name="Perkins V."/>
            <person name="Vignola S."/>
            <person name="Lessard M.H."/>
            <person name="Plante P.L."/>
            <person name="Corbeil J."/>
            <person name="Dugat-Bony E."/>
            <person name="Frenette M."/>
            <person name="Labrie S."/>
        </authorList>
    </citation>
    <scope>NUCLEOTIDE SEQUENCE [LARGE SCALE GENOMIC DNA]</scope>
    <source>
        <strain evidence="1 2">LMA-1147</strain>
    </source>
</reference>
<protein>
    <submittedName>
        <fullName evidence="1">Uncharacterized protein</fullName>
    </submittedName>
</protein>
<accession>A0ACB6VAU5</accession>
<sequence length="378" mass="39719">MNFLYTQTSLLQSRPYASKTGRTIHLKLENTQPSGSFKSRGLGNLVYHHHHEQQQQLDQPSQGADKAPAAPSQLHFLSSSGGNAGLATAVAAATLGHRCTVVVPKTTKPRMRELIAEAGAEVIVHGDFWGDADRYLRETYLSDEGATNTAADAQPEPKEKKIYCHPYDHQLLWDGYTSIVDELGQQLADHAYTQALKSSPPGAAVEKPGAPVWPDAIICAVGGGGLYAGLVQGLLASANDPARPLPIMITAETEGASKLYQSVHAGHKVTLAAPSTVASSLAAFSVSDQAYAYAATPMAGAVQTVPVTVTDAEAVSACTVLLDTHGLVVEPACGAALAVLDHLDEIEATLANGKKLQNVVVIVCGGSAYMARDLLLHS</sequence>
<evidence type="ECO:0000313" key="2">
    <source>
        <dbReference type="Proteomes" id="UP000744676"/>
    </source>
</evidence>
<proteinExistence type="predicted"/>